<comment type="caution">
    <text evidence="1">The sequence shown here is derived from an EMBL/GenBank/DDBJ whole genome shotgun (WGS) entry which is preliminary data.</text>
</comment>
<name>A0ACC5XRM4_PANGG</name>
<keyword evidence="2" id="KW-1185">Reference proteome</keyword>
<evidence type="ECO:0000313" key="2">
    <source>
        <dbReference type="Proteomes" id="UP000829447"/>
    </source>
</evidence>
<sequence>MSNLSVAQTSRFGLSAFTAPVTTPRFLMRSYFFFEVKKVMFMLPRSWYTVPPPLRRLATGIPVRLSSCTSHSCQGFWCLPITTAGAFLHNNNMLRLCTSTRSCIQSSRARFWKMSVDEDLRMRPALPLSSKHEFKVLSRRASRLRSRVLRNTRDKFTALKV</sequence>
<reference evidence="1 2" key="1">
    <citation type="journal article" date="2022" name="bioRxiv">
        <title>An ancient truncated duplication of the anti-Mullerian hormone receptor type 2 gene is a potential conserved master sex determinant in the Pangasiidae catfish family.</title>
        <authorList>
            <person name="Wen M."/>
            <person name="Pan Q."/>
            <person name="Jouanno E."/>
            <person name="Montfort J."/>
            <person name="Zahm M."/>
            <person name="Cabau C."/>
            <person name="Klopp C."/>
            <person name="Iampietro C."/>
            <person name="Roques C."/>
            <person name="Bouchez O."/>
            <person name="Castinel A."/>
            <person name="Donnadieu C."/>
            <person name="Parrinello H."/>
            <person name="Poncet C."/>
            <person name="Belmonte E."/>
            <person name="Gautier V."/>
            <person name="Avarre J.-C."/>
            <person name="Dugue R."/>
            <person name="Gustiano R."/>
            <person name="Ha T.T.T."/>
            <person name="Campet M."/>
            <person name="Sriphairoj K."/>
            <person name="Ribolli J."/>
            <person name="de Almeida F.L."/>
            <person name="Desvignes T."/>
            <person name="Postlethwait J.H."/>
            <person name="Bucao C.F."/>
            <person name="Robinson-Rechavi M."/>
            <person name="Bobe J."/>
            <person name="Herpin A."/>
            <person name="Guiguen Y."/>
        </authorList>
    </citation>
    <scope>NUCLEOTIDE SEQUENCE [LARGE SCALE GENOMIC DNA]</scope>
    <source>
        <strain evidence="1">YG-Dec2019</strain>
    </source>
</reference>
<feature type="non-terminal residue" evidence="1">
    <location>
        <position position="161"/>
    </location>
</feature>
<organism evidence="1 2">
    <name type="scientific">Pangasianodon gigas</name>
    <name type="common">Mekong giant catfish</name>
    <name type="synonym">Pangasius gigas</name>
    <dbReference type="NCBI Taxonomy" id="30993"/>
    <lineage>
        <taxon>Eukaryota</taxon>
        <taxon>Metazoa</taxon>
        <taxon>Chordata</taxon>
        <taxon>Craniata</taxon>
        <taxon>Vertebrata</taxon>
        <taxon>Euteleostomi</taxon>
        <taxon>Actinopterygii</taxon>
        <taxon>Neopterygii</taxon>
        <taxon>Teleostei</taxon>
        <taxon>Ostariophysi</taxon>
        <taxon>Siluriformes</taxon>
        <taxon>Pangasiidae</taxon>
        <taxon>Pangasianodon</taxon>
    </lineage>
</organism>
<accession>A0ACC5XRM4</accession>
<evidence type="ECO:0000313" key="1">
    <source>
        <dbReference type="EMBL" id="MCI4393766.1"/>
    </source>
</evidence>
<dbReference type="Proteomes" id="UP000829447">
    <property type="component" value="Linkage Group LG26"/>
</dbReference>
<protein>
    <submittedName>
        <fullName evidence="1">Uncharacterized protein</fullName>
    </submittedName>
</protein>
<proteinExistence type="predicted"/>
<dbReference type="EMBL" id="CM040479">
    <property type="protein sequence ID" value="MCI4393766.1"/>
    <property type="molecule type" value="Genomic_DNA"/>
</dbReference>
<gene>
    <name evidence="1" type="ORF">PGIGA_G00161310</name>
</gene>